<proteinExistence type="predicted"/>
<dbReference type="InterPro" id="IPR006517">
    <property type="entry name" value="Phage_terminase_lsu-like_C"/>
</dbReference>
<dbReference type="EMBL" id="BK014913">
    <property type="protein sequence ID" value="DAD82131.1"/>
    <property type="molecule type" value="Genomic_DNA"/>
</dbReference>
<name>A0A8S5MIR8_9CAUD</name>
<protein>
    <submittedName>
        <fullName evidence="1">Terminase</fullName>
    </submittedName>
</protein>
<accession>A0A8S5MIR8</accession>
<dbReference type="NCBIfam" id="TIGR01630">
    <property type="entry name" value="psiM2_ORF9"/>
    <property type="match status" value="1"/>
</dbReference>
<evidence type="ECO:0000313" key="1">
    <source>
        <dbReference type="EMBL" id="DAD82130.1"/>
    </source>
</evidence>
<organism evidence="1">
    <name type="scientific">Siphoviridae sp. ctwQg18</name>
    <dbReference type="NCBI Taxonomy" id="2826516"/>
    <lineage>
        <taxon>Viruses</taxon>
        <taxon>Duplodnaviria</taxon>
        <taxon>Heunggongvirae</taxon>
        <taxon>Uroviricota</taxon>
        <taxon>Caudoviricetes</taxon>
    </lineage>
</organism>
<sequence>MAQHELSNKEIIVRLLKSDLSDYDNLLSLLGMANEVIREDKELSRKLANKVRFLALRLCATGDIKYYDLYNKALLFLAQEHKDFDSYLLYVEKNRDPEDRYYQPRRNKIYWLVQKMQRLIDDELDILSISMPPGTGKTTLGEFFISFVMGHYPNTPNLMSSHSGFMTRMFYDAVLNIITSNEYCWSDVFPDIVFEGNNAKEETINLGRWQPFKTLTCRPIRGSLTGVTRCEGFLYVDDLVSGIEEALSIDRLDKLYGEYTTDLKSRKKKKAKEIHIATRWSVHDVIGRLERMYEGNPRAEFIAVPDIDPQTGKSNFDYDYDVGFDEKYFHDMEMSMDDVSYRCLYKSDPIEREGILYHPTELQRYIGGLPDREPDSILAICDTKDTGTDYNFLGVFYQYGDRYYLEDLVFKNIDPGTLDELNSDMLVKHHVQQAQFESNKEGSRTANEVERLVKAKGGRCHITKKYTTQNKETKIIVNSSWVKEHVIFKDITEYEPKSDYGVMMSFLCSYTQLGKNKHDDAPDTLAMFAQFVDALLGGEGQVVKRSDLGI</sequence>
<reference evidence="1" key="1">
    <citation type="journal article" date="2021" name="Proc. Natl. Acad. Sci. U.S.A.">
        <title>A Catalog of Tens of Thousands of Viruses from Human Metagenomes Reveals Hidden Associations with Chronic Diseases.</title>
        <authorList>
            <person name="Tisza M.J."/>
            <person name="Buck C.B."/>
        </authorList>
    </citation>
    <scope>NUCLEOTIDE SEQUENCE</scope>
    <source>
        <strain evidence="1">CtwQg18</strain>
    </source>
</reference>
<dbReference type="EMBL" id="BK014913">
    <property type="protein sequence ID" value="DAD82130.1"/>
    <property type="molecule type" value="Genomic_DNA"/>
</dbReference>